<dbReference type="AlphaFoldDB" id="A0A1H4D4G8"/>
<feature type="coiled-coil region" evidence="1">
    <location>
        <begin position="98"/>
        <end position="125"/>
    </location>
</feature>
<keyword evidence="4" id="KW-1185">Reference proteome</keyword>
<dbReference type="Proteomes" id="UP000198638">
    <property type="component" value="Unassembled WGS sequence"/>
</dbReference>
<feature type="transmembrane region" description="Helical" evidence="2">
    <location>
        <begin position="183"/>
        <end position="209"/>
    </location>
</feature>
<reference evidence="4" key="1">
    <citation type="submission" date="2016-10" db="EMBL/GenBank/DDBJ databases">
        <authorList>
            <person name="Varghese N."/>
            <person name="Submissions S."/>
        </authorList>
    </citation>
    <scope>NUCLEOTIDE SEQUENCE [LARGE SCALE GENOMIC DNA]</scope>
    <source>
        <strain evidence="4">LMG 24000</strain>
    </source>
</reference>
<name>A0A1H4D4G8_9BURK</name>
<proteinExistence type="predicted"/>
<dbReference type="STRING" id="83784.SAMN05192564_102662"/>
<keyword evidence="2" id="KW-0472">Membrane</keyword>
<keyword evidence="1" id="KW-0175">Coiled coil</keyword>
<evidence type="ECO:0000256" key="2">
    <source>
        <dbReference type="SAM" id="Phobius"/>
    </source>
</evidence>
<sequence length="257" mass="27776">MANRRGRPPDALARLFLDVTGELPDDASILRMRRVSGALNLRDNDALWSVLVMLEYYGRLYEAMPERIRQAGAGSLDAVRAETRTAADALMTQHHDALARCKATIELAERMISEHETRYRAALAELNSEALMLLSERAANRIAHAAGNRLVGAMAIAARDQRQRLDAAVASYERVAARRFVRVCYGLAIGGLVVMMLAVGVGGLAGWWASTYSARADGSPSARSACTLSVSPSTNPAAWRSMSAAASFWSKAIVGAR</sequence>
<evidence type="ECO:0000313" key="4">
    <source>
        <dbReference type="Proteomes" id="UP000198638"/>
    </source>
</evidence>
<keyword evidence="2" id="KW-1133">Transmembrane helix</keyword>
<evidence type="ECO:0000313" key="3">
    <source>
        <dbReference type="EMBL" id="SEA67645.1"/>
    </source>
</evidence>
<gene>
    <name evidence="3" type="ORF">SAMN05192564_102662</name>
</gene>
<accession>A0A1H4D4G8</accession>
<dbReference type="RefSeq" id="WP_176954118.1">
    <property type="nucleotide sequence ID" value="NZ_FNRQ01000002.1"/>
</dbReference>
<evidence type="ECO:0000256" key="1">
    <source>
        <dbReference type="SAM" id="Coils"/>
    </source>
</evidence>
<protein>
    <submittedName>
        <fullName evidence="3">Uncharacterized protein</fullName>
    </submittedName>
</protein>
<keyword evidence="2" id="KW-0812">Transmembrane</keyword>
<organism evidence="3 4">
    <name type="scientific">Paraburkholderia sartisoli</name>
    <dbReference type="NCBI Taxonomy" id="83784"/>
    <lineage>
        <taxon>Bacteria</taxon>
        <taxon>Pseudomonadati</taxon>
        <taxon>Pseudomonadota</taxon>
        <taxon>Betaproteobacteria</taxon>
        <taxon>Burkholderiales</taxon>
        <taxon>Burkholderiaceae</taxon>
        <taxon>Paraburkholderia</taxon>
    </lineage>
</organism>
<dbReference type="EMBL" id="FNRQ01000002">
    <property type="protein sequence ID" value="SEA67645.1"/>
    <property type="molecule type" value="Genomic_DNA"/>
</dbReference>